<dbReference type="EMBL" id="QEAN01000591">
    <property type="protein sequence ID" value="TPX31902.1"/>
    <property type="molecule type" value="Genomic_DNA"/>
</dbReference>
<name>A0A507BWS6_9FUNG</name>
<keyword evidence="2" id="KW-1185">Reference proteome</keyword>
<dbReference type="Gene3D" id="3.40.50.720">
    <property type="entry name" value="NAD(P)-binding Rossmann-like Domain"/>
    <property type="match status" value="1"/>
</dbReference>
<comment type="caution">
    <text evidence="1">The sequence shown here is derived from an EMBL/GenBank/DDBJ whole genome shotgun (WGS) entry which is preliminary data.</text>
</comment>
<evidence type="ECO:0008006" key="3">
    <source>
        <dbReference type="Google" id="ProtNLM"/>
    </source>
</evidence>
<organism evidence="1 2">
    <name type="scientific">Synchytrium endobioticum</name>
    <dbReference type="NCBI Taxonomy" id="286115"/>
    <lineage>
        <taxon>Eukaryota</taxon>
        <taxon>Fungi</taxon>
        <taxon>Fungi incertae sedis</taxon>
        <taxon>Chytridiomycota</taxon>
        <taxon>Chytridiomycota incertae sedis</taxon>
        <taxon>Chytridiomycetes</taxon>
        <taxon>Synchytriales</taxon>
        <taxon>Synchytriaceae</taxon>
        <taxon>Synchytrium</taxon>
    </lineage>
</organism>
<dbReference type="PANTHER" id="PTHR43162">
    <property type="match status" value="1"/>
</dbReference>
<dbReference type="Proteomes" id="UP000317494">
    <property type="component" value="Unassembled WGS sequence"/>
</dbReference>
<dbReference type="SUPFAM" id="SSF51735">
    <property type="entry name" value="NAD(P)-binding Rossmann-fold domains"/>
    <property type="match status" value="1"/>
</dbReference>
<reference evidence="1 2" key="1">
    <citation type="journal article" date="2019" name="Sci. Rep.">
        <title>Comparative genomics of chytrid fungi reveal insights into the obligate biotrophic and pathogenic lifestyle of Synchytrium endobioticum.</title>
        <authorList>
            <person name="van de Vossenberg B.T.L.H."/>
            <person name="Warris S."/>
            <person name="Nguyen H.D.T."/>
            <person name="van Gent-Pelzer M.P.E."/>
            <person name="Joly D.L."/>
            <person name="van de Geest H.C."/>
            <person name="Bonants P.J.M."/>
            <person name="Smith D.S."/>
            <person name="Levesque C.A."/>
            <person name="van der Lee T.A.J."/>
        </authorList>
    </citation>
    <scope>NUCLEOTIDE SEQUENCE [LARGE SCALE GENOMIC DNA]</scope>
    <source>
        <strain evidence="1 2">MB42</strain>
    </source>
</reference>
<dbReference type="VEuPathDB" id="FungiDB:SeMB42_g07682"/>
<evidence type="ECO:0000313" key="1">
    <source>
        <dbReference type="EMBL" id="TPX31902.1"/>
    </source>
</evidence>
<accession>A0A507BWS6</accession>
<dbReference type="InterPro" id="IPR036291">
    <property type="entry name" value="NAD(P)-bd_dom_sf"/>
</dbReference>
<gene>
    <name evidence="1" type="ORF">SeMB42_g07682</name>
</gene>
<sequence>MQFDSFHRPATSHVRSHKCQLSPRARTAYDIMTASTVFNMNVTGSRSKNSTILVYPANGYMGYMICKEIVHESQRKAQMRNVNEVIAVCCGEGGMYEKLKGMGKPIKTIVMHNADNMSEWKSQMKDRKCDVMMLCMEGAPPHHKKTGMARDESGKEKEHVKKFAESLECAVEMTRHMHCEAVAISTAFAADDSKYKHWLHLYKSFEKAGKKYFKGECGVIFHNMMFDALYLNRDEIMRDGTISWPVAEDAKACPISAVDVARCCMEVMHKMMKGGNKTMAHRHKEYHVTGREKLTPGDMVEMMCDSFDMEIQYNEVDRKEWRKMMDKMQMLSLLDISLMEERFQMMDDGRFKKCTNECHKLIGEKPMDLGEWLDDHRDKFQR</sequence>
<protein>
    <recommendedName>
        <fullName evidence="3">NmrA-like domain-containing protein</fullName>
    </recommendedName>
</protein>
<dbReference type="PANTHER" id="PTHR43162:SF1">
    <property type="entry name" value="PRESTALK A DIFFERENTIATION PROTEIN A"/>
    <property type="match status" value="1"/>
</dbReference>
<evidence type="ECO:0000313" key="2">
    <source>
        <dbReference type="Proteomes" id="UP000317494"/>
    </source>
</evidence>
<dbReference type="AlphaFoldDB" id="A0A507BWS6"/>
<proteinExistence type="predicted"/>
<dbReference type="InterPro" id="IPR051604">
    <property type="entry name" value="Ergot_Alk_Oxidoreductase"/>
</dbReference>